<dbReference type="EMBL" id="NNAY01004355">
    <property type="protein sequence ID" value="OXU18011.1"/>
    <property type="molecule type" value="Genomic_DNA"/>
</dbReference>
<dbReference type="AlphaFoldDB" id="A0A232EI67"/>
<reference evidence="1 2" key="1">
    <citation type="journal article" date="2017" name="Curr. Biol.">
        <title>The Evolution of Venom by Co-option of Single-Copy Genes.</title>
        <authorList>
            <person name="Martinson E.O."/>
            <person name="Mrinalini"/>
            <person name="Kelkar Y.D."/>
            <person name="Chang C.H."/>
            <person name="Werren J.H."/>
        </authorList>
    </citation>
    <scope>NUCLEOTIDE SEQUENCE [LARGE SCALE GENOMIC DNA]</scope>
    <source>
        <strain evidence="1 2">Alberta</strain>
        <tissue evidence="1">Whole body</tissue>
    </source>
</reference>
<gene>
    <name evidence="1" type="ORF">TSAR_009690</name>
</gene>
<protein>
    <submittedName>
        <fullName evidence="1">Uncharacterized protein</fullName>
    </submittedName>
</protein>
<organism evidence="1 2">
    <name type="scientific">Trichomalopsis sarcophagae</name>
    <dbReference type="NCBI Taxonomy" id="543379"/>
    <lineage>
        <taxon>Eukaryota</taxon>
        <taxon>Metazoa</taxon>
        <taxon>Ecdysozoa</taxon>
        <taxon>Arthropoda</taxon>
        <taxon>Hexapoda</taxon>
        <taxon>Insecta</taxon>
        <taxon>Pterygota</taxon>
        <taxon>Neoptera</taxon>
        <taxon>Endopterygota</taxon>
        <taxon>Hymenoptera</taxon>
        <taxon>Apocrita</taxon>
        <taxon>Proctotrupomorpha</taxon>
        <taxon>Chalcidoidea</taxon>
        <taxon>Pteromalidae</taxon>
        <taxon>Pteromalinae</taxon>
        <taxon>Trichomalopsis</taxon>
    </lineage>
</organism>
<name>A0A232EI67_9HYME</name>
<evidence type="ECO:0000313" key="2">
    <source>
        <dbReference type="Proteomes" id="UP000215335"/>
    </source>
</evidence>
<keyword evidence="2" id="KW-1185">Reference proteome</keyword>
<evidence type="ECO:0000313" key="1">
    <source>
        <dbReference type="EMBL" id="OXU18011.1"/>
    </source>
</evidence>
<dbReference type="Proteomes" id="UP000215335">
    <property type="component" value="Unassembled WGS sequence"/>
</dbReference>
<sequence length="60" mass="7261">MEFERRLDESIRRVIQKVRTFRHEYKRRSNLPEHDKGRKAIAELCVYHFEPFVCEGLGIA</sequence>
<accession>A0A232EI67</accession>
<proteinExistence type="predicted"/>
<comment type="caution">
    <text evidence="1">The sequence shown here is derived from an EMBL/GenBank/DDBJ whole genome shotgun (WGS) entry which is preliminary data.</text>
</comment>